<feature type="region of interest" description="Disordered" evidence="1">
    <location>
        <begin position="1"/>
        <end position="26"/>
    </location>
</feature>
<proteinExistence type="predicted"/>
<dbReference type="AlphaFoldDB" id="A0A024WS32"/>
<reference evidence="2 3" key="1">
    <citation type="submission" date="2013-02" db="EMBL/GenBank/DDBJ databases">
        <title>The Genome Annotation of Plasmodium falciparum MaliPS096_E11.</title>
        <authorList>
            <consortium name="The Broad Institute Genome Sequencing Platform"/>
            <consortium name="The Broad Institute Genome Sequencing Center for Infectious Disease"/>
            <person name="Neafsey D."/>
            <person name="Hoffman S."/>
            <person name="Volkman S."/>
            <person name="Rosenthal P."/>
            <person name="Walker B."/>
            <person name="Young S.K."/>
            <person name="Zeng Q."/>
            <person name="Gargeya S."/>
            <person name="Fitzgerald M."/>
            <person name="Haas B."/>
            <person name="Abouelleil A."/>
            <person name="Allen A.W."/>
            <person name="Alvarado L."/>
            <person name="Arachchi H.M."/>
            <person name="Berlin A.M."/>
            <person name="Chapman S.B."/>
            <person name="Gainer-Dewar J."/>
            <person name="Goldberg J."/>
            <person name="Griggs A."/>
            <person name="Gujja S."/>
            <person name="Hansen M."/>
            <person name="Howarth C."/>
            <person name="Imamovic A."/>
            <person name="Ireland A."/>
            <person name="Larimer J."/>
            <person name="McCowan C."/>
            <person name="Murphy C."/>
            <person name="Pearson M."/>
            <person name="Poon T.W."/>
            <person name="Priest M."/>
            <person name="Roberts A."/>
            <person name="Saif S."/>
            <person name="Shea T."/>
            <person name="Sisk P."/>
            <person name="Sykes S."/>
            <person name="Wortman J."/>
            <person name="Nusbaum C."/>
            <person name="Birren B."/>
        </authorList>
    </citation>
    <scope>NUCLEOTIDE SEQUENCE [LARGE SCALE GENOMIC DNA]</scope>
    <source>
        <strain evidence="2 3">MaliPS096_E11</strain>
    </source>
</reference>
<evidence type="ECO:0000313" key="3">
    <source>
        <dbReference type="Proteomes" id="UP000030699"/>
    </source>
</evidence>
<evidence type="ECO:0000313" key="2">
    <source>
        <dbReference type="EMBL" id="ETW49321.1"/>
    </source>
</evidence>
<dbReference type="Proteomes" id="UP000030699">
    <property type="component" value="Unassembled WGS sequence"/>
</dbReference>
<dbReference type="EMBL" id="KI925545">
    <property type="protein sequence ID" value="ETW49321.1"/>
    <property type="molecule type" value="Genomic_DNA"/>
</dbReference>
<accession>A0A024WS32</accession>
<evidence type="ECO:0000256" key="1">
    <source>
        <dbReference type="SAM" id="MobiDB-lite"/>
    </source>
</evidence>
<sequence length="26" mass="3143">MLQVTKGKKKKKKKKKKLINFLKQNN</sequence>
<organism evidence="2 3">
    <name type="scientific">Plasmodium falciparum MaliPS096_E11</name>
    <dbReference type="NCBI Taxonomy" id="1036727"/>
    <lineage>
        <taxon>Eukaryota</taxon>
        <taxon>Sar</taxon>
        <taxon>Alveolata</taxon>
        <taxon>Apicomplexa</taxon>
        <taxon>Aconoidasida</taxon>
        <taxon>Haemosporida</taxon>
        <taxon>Plasmodiidae</taxon>
        <taxon>Plasmodium</taxon>
        <taxon>Plasmodium (Laverania)</taxon>
    </lineage>
</organism>
<reference evidence="2 3" key="2">
    <citation type="submission" date="2013-02" db="EMBL/GenBank/DDBJ databases">
        <title>The Genome Sequence of Plasmodium falciparum MaliPS096_E11.</title>
        <authorList>
            <consortium name="The Broad Institute Genome Sequencing Platform"/>
            <consortium name="The Broad Institute Genome Sequencing Center for Infectious Disease"/>
            <person name="Neafsey D."/>
            <person name="Cheeseman I."/>
            <person name="Volkman S."/>
            <person name="Adams J."/>
            <person name="Walker B."/>
            <person name="Young S.K."/>
            <person name="Zeng Q."/>
            <person name="Gargeya S."/>
            <person name="Fitzgerald M."/>
            <person name="Haas B."/>
            <person name="Abouelleil A."/>
            <person name="Alvarado L."/>
            <person name="Arachchi H.M."/>
            <person name="Berlin A.M."/>
            <person name="Chapman S.B."/>
            <person name="Dewar J."/>
            <person name="Goldberg J."/>
            <person name="Griggs A."/>
            <person name="Gujja S."/>
            <person name="Hansen M."/>
            <person name="Howarth C."/>
            <person name="Imamovic A."/>
            <person name="Larimer J."/>
            <person name="McCowan C."/>
            <person name="Murphy C."/>
            <person name="Neiman D."/>
            <person name="Pearson M."/>
            <person name="Priest M."/>
            <person name="Roberts A."/>
            <person name="Saif S."/>
            <person name="Shea T."/>
            <person name="Sisk P."/>
            <person name="Sykes S."/>
            <person name="Wortman J."/>
            <person name="Nusbaum C."/>
            <person name="Birren B."/>
        </authorList>
    </citation>
    <scope>NUCLEOTIDE SEQUENCE [LARGE SCALE GENOMIC DNA]</scope>
    <source>
        <strain evidence="2 3">MaliPS096_E11</strain>
    </source>
</reference>
<gene>
    <name evidence="2" type="ORF">PFMALIP_02640</name>
</gene>
<protein>
    <submittedName>
        <fullName evidence="2">Uncharacterized protein</fullName>
    </submittedName>
</protein>
<feature type="compositionally biased region" description="Basic residues" evidence="1">
    <location>
        <begin position="1"/>
        <end position="18"/>
    </location>
</feature>
<name>A0A024WS32_PLAFA</name>